<sequence>MALAQTPTGELKRKRIRGEFGSVSKRPRHQAEEFDDIPSHREPTRTDLFSPEIRGRGQNCTFTSSPSVHSSHEHPNTSRHLGTRQKADLLIGSTTELRDELAQMVGDFYAHEHWRDMLIRPFDGCEQELENTRIREECFHKTIEMEKYKTNVKAIVTNARSK</sequence>
<name>A0A9P6T8V4_9BASI</name>
<dbReference type="EMBL" id="MU167320">
    <property type="protein sequence ID" value="KAG0143406.1"/>
    <property type="molecule type" value="Genomic_DNA"/>
</dbReference>
<feature type="compositionally biased region" description="Basic and acidic residues" evidence="1">
    <location>
        <begin position="29"/>
        <end position="45"/>
    </location>
</feature>
<evidence type="ECO:0000256" key="1">
    <source>
        <dbReference type="SAM" id="MobiDB-lite"/>
    </source>
</evidence>
<organism evidence="2 3">
    <name type="scientific">Cronartium quercuum f. sp. fusiforme G11</name>
    <dbReference type="NCBI Taxonomy" id="708437"/>
    <lineage>
        <taxon>Eukaryota</taxon>
        <taxon>Fungi</taxon>
        <taxon>Dikarya</taxon>
        <taxon>Basidiomycota</taxon>
        <taxon>Pucciniomycotina</taxon>
        <taxon>Pucciniomycetes</taxon>
        <taxon>Pucciniales</taxon>
        <taxon>Coleosporiaceae</taxon>
        <taxon>Cronartium</taxon>
    </lineage>
</organism>
<feature type="region of interest" description="Disordered" evidence="1">
    <location>
        <begin position="1"/>
        <end position="84"/>
    </location>
</feature>
<gene>
    <name evidence="2" type="ORF">CROQUDRAFT_661311</name>
</gene>
<dbReference type="Proteomes" id="UP000886653">
    <property type="component" value="Unassembled WGS sequence"/>
</dbReference>
<evidence type="ECO:0000313" key="2">
    <source>
        <dbReference type="EMBL" id="KAG0143406.1"/>
    </source>
</evidence>
<dbReference type="AlphaFoldDB" id="A0A9P6T8V4"/>
<evidence type="ECO:0000313" key="3">
    <source>
        <dbReference type="Proteomes" id="UP000886653"/>
    </source>
</evidence>
<keyword evidence="3" id="KW-1185">Reference proteome</keyword>
<accession>A0A9P6T8V4</accession>
<reference evidence="2" key="1">
    <citation type="submission" date="2013-11" db="EMBL/GenBank/DDBJ databases">
        <title>Genome sequence of the fusiform rust pathogen reveals effectors for host alternation and coevolution with pine.</title>
        <authorList>
            <consortium name="DOE Joint Genome Institute"/>
            <person name="Smith K."/>
            <person name="Pendleton A."/>
            <person name="Kubisiak T."/>
            <person name="Anderson C."/>
            <person name="Salamov A."/>
            <person name="Aerts A."/>
            <person name="Riley R."/>
            <person name="Clum A."/>
            <person name="Lindquist E."/>
            <person name="Ence D."/>
            <person name="Campbell M."/>
            <person name="Kronenberg Z."/>
            <person name="Feau N."/>
            <person name="Dhillon B."/>
            <person name="Hamelin R."/>
            <person name="Burleigh J."/>
            <person name="Smith J."/>
            <person name="Yandell M."/>
            <person name="Nelson C."/>
            <person name="Grigoriev I."/>
            <person name="Davis J."/>
        </authorList>
    </citation>
    <scope>NUCLEOTIDE SEQUENCE</scope>
    <source>
        <strain evidence="2">G11</strain>
    </source>
</reference>
<comment type="caution">
    <text evidence="2">The sequence shown here is derived from an EMBL/GenBank/DDBJ whole genome shotgun (WGS) entry which is preliminary data.</text>
</comment>
<proteinExistence type="predicted"/>
<protein>
    <submittedName>
        <fullName evidence="2">Uncharacterized protein</fullName>
    </submittedName>
</protein>